<proteinExistence type="inferred from homology"/>
<dbReference type="PANTHER" id="PTHR14592">
    <property type="entry name" value="UNCHARACTERIZED FAM3"/>
    <property type="match status" value="1"/>
</dbReference>
<evidence type="ECO:0000259" key="9">
    <source>
        <dbReference type="Pfam" id="PF15711"/>
    </source>
</evidence>
<dbReference type="GO" id="GO:0005576">
    <property type="term" value="C:extracellular region"/>
    <property type="evidence" value="ECO:0007669"/>
    <property type="project" value="UniProtKB-SubCell"/>
</dbReference>
<keyword evidence="6" id="KW-1015">Disulfide bond</keyword>
<keyword evidence="8" id="KW-1133">Transmembrane helix</keyword>
<feature type="region of interest" description="Disordered" evidence="7">
    <location>
        <begin position="278"/>
        <end position="304"/>
    </location>
</feature>
<evidence type="ECO:0000256" key="7">
    <source>
        <dbReference type="SAM" id="MobiDB-lite"/>
    </source>
</evidence>
<dbReference type="InterPro" id="IPR039477">
    <property type="entry name" value="ILEI/PANDER_dom"/>
</dbReference>
<evidence type="ECO:0000256" key="3">
    <source>
        <dbReference type="ARBA" id="ARBA00022525"/>
    </source>
</evidence>
<name>A0AAJ7X8L2_PETMA</name>
<dbReference type="KEGG" id="pmrn:116951183"/>
<keyword evidence="10" id="KW-1185">Reference proteome</keyword>
<evidence type="ECO:0000256" key="2">
    <source>
        <dbReference type="ARBA" id="ARBA00010905"/>
    </source>
</evidence>
<accession>A0AAJ7X8L2</accession>
<keyword evidence="5" id="KW-0430">Lectin</keyword>
<evidence type="ECO:0000256" key="4">
    <source>
        <dbReference type="ARBA" id="ARBA00022729"/>
    </source>
</evidence>
<reference evidence="11" key="1">
    <citation type="submission" date="2025-08" db="UniProtKB">
        <authorList>
            <consortium name="RefSeq"/>
        </authorList>
    </citation>
    <scope>IDENTIFICATION</scope>
    <source>
        <tissue evidence="11">Sperm</tissue>
    </source>
</reference>
<keyword evidence="8" id="KW-0472">Membrane</keyword>
<keyword evidence="8" id="KW-0812">Transmembrane</keyword>
<gene>
    <name evidence="11" type="primary">FAM3C</name>
</gene>
<dbReference type="PROSITE" id="PS52031">
    <property type="entry name" value="GG_LECTIN"/>
    <property type="match status" value="1"/>
</dbReference>
<evidence type="ECO:0000256" key="6">
    <source>
        <dbReference type="ARBA" id="ARBA00023157"/>
    </source>
</evidence>
<keyword evidence="3" id="KW-0964">Secreted</keyword>
<dbReference type="Pfam" id="PF15711">
    <property type="entry name" value="ILEI"/>
    <property type="match status" value="1"/>
</dbReference>
<sequence>MRCPASVATFFFRSPPRWRSFGGGAVRHCCCCCCSLARGWRGMRIQRQLRHFLLVLCSLGIVYLVITDVFISSMEKSSRIHRLMAEVKRQINPKPPAKRGNVCGLQSPCPPHHFSFSIDSGAGNFLGPTLCFNDEILMSTVLNNVGFGINIALVNGTSGKMITTSYFNTFNGDDAGMVNFLRSVRHGTIVMLASFHDPATRLNTTARQLLTELGSSVARLLKRRDSWAFVGAKGIRGKSPFEMHLRSIPKKNLYENWPEMLQMEGCIPERTWPGHKNVTSPPHAEPAMGAKHRRNVTANVPDGA</sequence>
<comment type="subcellular location">
    <subcellularLocation>
        <location evidence="1">Secreted</location>
    </subcellularLocation>
</comment>
<protein>
    <submittedName>
        <fullName evidence="11">Protein FAM3C isoform X1</fullName>
    </submittedName>
</protein>
<dbReference type="RefSeq" id="XP_032825544.1">
    <property type="nucleotide sequence ID" value="XM_032969653.1"/>
</dbReference>
<evidence type="ECO:0000256" key="5">
    <source>
        <dbReference type="ARBA" id="ARBA00022734"/>
    </source>
</evidence>
<dbReference type="Proteomes" id="UP001318040">
    <property type="component" value="Chromosome 42"/>
</dbReference>
<dbReference type="AlphaFoldDB" id="A0AAJ7X8L2"/>
<evidence type="ECO:0000313" key="11">
    <source>
        <dbReference type="RefSeq" id="XP_032825544.1"/>
    </source>
</evidence>
<feature type="domain" description="ILEI/PANDER" evidence="9">
    <location>
        <begin position="148"/>
        <end position="234"/>
    </location>
</feature>
<organism evidence="10 11">
    <name type="scientific">Petromyzon marinus</name>
    <name type="common">Sea lamprey</name>
    <dbReference type="NCBI Taxonomy" id="7757"/>
    <lineage>
        <taxon>Eukaryota</taxon>
        <taxon>Metazoa</taxon>
        <taxon>Chordata</taxon>
        <taxon>Craniata</taxon>
        <taxon>Vertebrata</taxon>
        <taxon>Cyclostomata</taxon>
        <taxon>Hyperoartia</taxon>
        <taxon>Petromyzontiformes</taxon>
        <taxon>Petromyzontidae</taxon>
        <taxon>Petromyzon</taxon>
    </lineage>
</organism>
<keyword evidence="4" id="KW-0732">Signal</keyword>
<evidence type="ECO:0000313" key="10">
    <source>
        <dbReference type="Proteomes" id="UP001318040"/>
    </source>
</evidence>
<feature type="transmembrane region" description="Helical" evidence="8">
    <location>
        <begin position="51"/>
        <end position="71"/>
    </location>
</feature>
<dbReference type="InterPro" id="IPR039220">
    <property type="entry name" value="FAM3"/>
</dbReference>
<evidence type="ECO:0000256" key="1">
    <source>
        <dbReference type="ARBA" id="ARBA00004613"/>
    </source>
</evidence>
<dbReference type="CTD" id="10447"/>
<comment type="similarity">
    <text evidence="2">Belongs to the FAM3 family.</text>
</comment>
<evidence type="ECO:0000256" key="8">
    <source>
        <dbReference type="SAM" id="Phobius"/>
    </source>
</evidence>
<dbReference type="GO" id="GO:0030246">
    <property type="term" value="F:carbohydrate binding"/>
    <property type="evidence" value="ECO:0007669"/>
    <property type="project" value="UniProtKB-KW"/>
</dbReference>